<dbReference type="PROSITE" id="PS00523">
    <property type="entry name" value="SULFATASE_1"/>
    <property type="match status" value="1"/>
</dbReference>
<reference evidence="7 8" key="1">
    <citation type="submission" date="2024-05" db="EMBL/GenBank/DDBJ databases">
        <title>Genetic variation in Jamaican populations of the coffee berry borer (Hypothenemus hampei).</title>
        <authorList>
            <person name="Errbii M."/>
            <person name="Myrie A."/>
        </authorList>
    </citation>
    <scope>NUCLEOTIDE SEQUENCE [LARGE SCALE GENOMIC DNA]</scope>
    <source>
        <strain evidence="7">JA-Hopewell-2020-01-JO</strain>
        <tissue evidence="7">Whole body</tissue>
    </source>
</reference>
<dbReference type="CDD" id="cd16027">
    <property type="entry name" value="SGSH"/>
    <property type="match status" value="1"/>
</dbReference>
<evidence type="ECO:0000256" key="1">
    <source>
        <dbReference type="ARBA" id="ARBA00001913"/>
    </source>
</evidence>
<gene>
    <name evidence="7" type="ORF">ABEB36_009826</name>
</gene>
<evidence type="ECO:0000256" key="3">
    <source>
        <dbReference type="ARBA" id="ARBA00022729"/>
    </source>
</evidence>
<dbReference type="SUPFAM" id="SSF53649">
    <property type="entry name" value="Alkaline phosphatase-like"/>
    <property type="match status" value="1"/>
</dbReference>
<keyword evidence="5" id="KW-0325">Glycoprotein</keyword>
<feature type="domain" description="Sulfatase N-terminal" evidence="6">
    <location>
        <begin position="2"/>
        <end position="292"/>
    </location>
</feature>
<name>A0ABD1EHK5_HYPHA</name>
<dbReference type="AlphaFoldDB" id="A0ABD1EHK5"/>
<evidence type="ECO:0000259" key="6">
    <source>
        <dbReference type="Pfam" id="PF00884"/>
    </source>
</evidence>
<dbReference type="InterPro" id="IPR024607">
    <property type="entry name" value="Sulfatase_CS"/>
</dbReference>
<dbReference type="Gene3D" id="3.40.720.10">
    <property type="entry name" value="Alkaline Phosphatase, subunit A"/>
    <property type="match status" value="1"/>
</dbReference>
<sequence>MGTYLNKICQTPNLDELAKNSLIFNKAFTSVSSCSPSRAAILTGIPSHQNGMYGLHQGVHHFNSLSNINSLPKILKEHAIRTGIIGKKHVGPSKVYPFDYAQTEENNSILQVGRNITHIKLLTREFLNTTGDQPFFLYVAFHDPHRCGHTNPKYGEFCQRFGNGEEGMGTIPDWTPIHYQWDEITPPYFIQDTEAARRDIAAQYITMSRLDQGVGLVIQELENAGHLNDTLIIFSSDNGIPFPNARTNFYDPGIAEPMFISSPFHKERRNRITNSLASHLDIVPTLLDWYGINHSDLTVREKEKFNLTGKSLLPLLIKEPDNKSEEAIFGSHNLHEVTMYYPMRMIRTQRYKLIHNLNYQSSFPIDQDFYLSPSFQDLLNHTKAHQPTFWFKSLKAYYNRPEWELYDLKLDPAEVNNLALKGSMQDTFEKLRNKLWQWQKDTKDPWICAPHAVLEDKGDFKNNPTCFDLNNDQWTK</sequence>
<dbReference type="PANTHER" id="PTHR43108">
    <property type="entry name" value="N-ACETYLGLUCOSAMINE-6-SULFATASE FAMILY MEMBER"/>
    <property type="match status" value="1"/>
</dbReference>
<comment type="similarity">
    <text evidence="2">Belongs to the sulfatase family.</text>
</comment>
<organism evidence="7 8">
    <name type="scientific">Hypothenemus hampei</name>
    <name type="common">Coffee berry borer</name>
    <dbReference type="NCBI Taxonomy" id="57062"/>
    <lineage>
        <taxon>Eukaryota</taxon>
        <taxon>Metazoa</taxon>
        <taxon>Ecdysozoa</taxon>
        <taxon>Arthropoda</taxon>
        <taxon>Hexapoda</taxon>
        <taxon>Insecta</taxon>
        <taxon>Pterygota</taxon>
        <taxon>Neoptera</taxon>
        <taxon>Endopterygota</taxon>
        <taxon>Coleoptera</taxon>
        <taxon>Polyphaga</taxon>
        <taxon>Cucujiformia</taxon>
        <taxon>Curculionidae</taxon>
        <taxon>Scolytinae</taxon>
        <taxon>Hypothenemus</taxon>
    </lineage>
</organism>
<dbReference type="Proteomes" id="UP001566132">
    <property type="component" value="Unassembled WGS sequence"/>
</dbReference>
<dbReference type="InterPro" id="IPR017850">
    <property type="entry name" value="Alkaline_phosphatase_core_sf"/>
</dbReference>
<dbReference type="Pfam" id="PF00884">
    <property type="entry name" value="Sulfatase"/>
    <property type="match status" value="1"/>
</dbReference>
<protein>
    <recommendedName>
        <fullName evidence="6">Sulfatase N-terminal domain-containing protein</fullName>
    </recommendedName>
</protein>
<evidence type="ECO:0000313" key="8">
    <source>
        <dbReference type="Proteomes" id="UP001566132"/>
    </source>
</evidence>
<dbReference type="EMBL" id="JBDJPC010000007">
    <property type="protein sequence ID" value="KAL1494187.1"/>
    <property type="molecule type" value="Genomic_DNA"/>
</dbReference>
<accession>A0ABD1EHK5</accession>
<comment type="caution">
    <text evidence="7">The sequence shown here is derived from an EMBL/GenBank/DDBJ whole genome shotgun (WGS) entry which is preliminary data.</text>
</comment>
<keyword evidence="8" id="KW-1185">Reference proteome</keyword>
<keyword evidence="4" id="KW-0378">Hydrolase</keyword>
<evidence type="ECO:0000256" key="2">
    <source>
        <dbReference type="ARBA" id="ARBA00008779"/>
    </source>
</evidence>
<dbReference type="PANTHER" id="PTHR43108:SF6">
    <property type="entry name" value="N-SULPHOGLUCOSAMINE SULPHOHYDROLASE"/>
    <property type="match status" value="1"/>
</dbReference>
<dbReference type="InterPro" id="IPR000917">
    <property type="entry name" value="Sulfatase_N"/>
</dbReference>
<dbReference type="GO" id="GO:0016787">
    <property type="term" value="F:hydrolase activity"/>
    <property type="evidence" value="ECO:0007669"/>
    <property type="project" value="UniProtKB-KW"/>
</dbReference>
<keyword evidence="3" id="KW-0732">Signal</keyword>
<evidence type="ECO:0000256" key="4">
    <source>
        <dbReference type="ARBA" id="ARBA00022801"/>
    </source>
</evidence>
<evidence type="ECO:0000313" key="7">
    <source>
        <dbReference type="EMBL" id="KAL1494187.1"/>
    </source>
</evidence>
<comment type="cofactor">
    <cofactor evidence="1">
        <name>Ca(2+)</name>
        <dbReference type="ChEBI" id="CHEBI:29108"/>
    </cofactor>
</comment>
<proteinExistence type="inferred from homology"/>
<evidence type="ECO:0000256" key="5">
    <source>
        <dbReference type="ARBA" id="ARBA00023180"/>
    </source>
</evidence>